<organism evidence="1 2">
    <name type="scientific">Pluteus cervinus</name>
    <dbReference type="NCBI Taxonomy" id="181527"/>
    <lineage>
        <taxon>Eukaryota</taxon>
        <taxon>Fungi</taxon>
        <taxon>Dikarya</taxon>
        <taxon>Basidiomycota</taxon>
        <taxon>Agaricomycotina</taxon>
        <taxon>Agaricomycetes</taxon>
        <taxon>Agaricomycetidae</taxon>
        <taxon>Agaricales</taxon>
        <taxon>Pluteineae</taxon>
        <taxon>Pluteaceae</taxon>
        <taxon>Pluteus</taxon>
    </lineage>
</organism>
<dbReference type="Proteomes" id="UP000308600">
    <property type="component" value="Unassembled WGS sequence"/>
</dbReference>
<reference evidence="1 2" key="1">
    <citation type="journal article" date="2019" name="Nat. Ecol. Evol.">
        <title>Megaphylogeny resolves global patterns of mushroom evolution.</title>
        <authorList>
            <person name="Varga T."/>
            <person name="Krizsan K."/>
            <person name="Foldi C."/>
            <person name="Dima B."/>
            <person name="Sanchez-Garcia M."/>
            <person name="Sanchez-Ramirez S."/>
            <person name="Szollosi G.J."/>
            <person name="Szarkandi J.G."/>
            <person name="Papp V."/>
            <person name="Albert L."/>
            <person name="Andreopoulos W."/>
            <person name="Angelini C."/>
            <person name="Antonin V."/>
            <person name="Barry K.W."/>
            <person name="Bougher N.L."/>
            <person name="Buchanan P."/>
            <person name="Buyck B."/>
            <person name="Bense V."/>
            <person name="Catcheside P."/>
            <person name="Chovatia M."/>
            <person name="Cooper J."/>
            <person name="Damon W."/>
            <person name="Desjardin D."/>
            <person name="Finy P."/>
            <person name="Geml J."/>
            <person name="Haridas S."/>
            <person name="Hughes K."/>
            <person name="Justo A."/>
            <person name="Karasinski D."/>
            <person name="Kautmanova I."/>
            <person name="Kiss B."/>
            <person name="Kocsube S."/>
            <person name="Kotiranta H."/>
            <person name="LaButti K.M."/>
            <person name="Lechner B.E."/>
            <person name="Liimatainen K."/>
            <person name="Lipzen A."/>
            <person name="Lukacs Z."/>
            <person name="Mihaltcheva S."/>
            <person name="Morgado L.N."/>
            <person name="Niskanen T."/>
            <person name="Noordeloos M.E."/>
            <person name="Ohm R.A."/>
            <person name="Ortiz-Santana B."/>
            <person name="Ovrebo C."/>
            <person name="Racz N."/>
            <person name="Riley R."/>
            <person name="Savchenko A."/>
            <person name="Shiryaev A."/>
            <person name="Soop K."/>
            <person name="Spirin V."/>
            <person name="Szebenyi C."/>
            <person name="Tomsovsky M."/>
            <person name="Tulloss R.E."/>
            <person name="Uehling J."/>
            <person name="Grigoriev I.V."/>
            <person name="Vagvolgyi C."/>
            <person name="Papp T."/>
            <person name="Martin F.M."/>
            <person name="Miettinen O."/>
            <person name="Hibbett D.S."/>
            <person name="Nagy L.G."/>
        </authorList>
    </citation>
    <scope>NUCLEOTIDE SEQUENCE [LARGE SCALE GENOMIC DNA]</scope>
    <source>
        <strain evidence="1 2">NL-1719</strain>
    </source>
</reference>
<name>A0ACD3BAS1_9AGAR</name>
<accession>A0ACD3BAS1</accession>
<evidence type="ECO:0000313" key="2">
    <source>
        <dbReference type="Proteomes" id="UP000308600"/>
    </source>
</evidence>
<gene>
    <name evidence="1" type="ORF">BDN72DRAFT_832533</name>
</gene>
<keyword evidence="2" id="KW-1185">Reference proteome</keyword>
<evidence type="ECO:0000313" key="1">
    <source>
        <dbReference type="EMBL" id="TFK75178.1"/>
    </source>
</evidence>
<proteinExistence type="predicted"/>
<protein>
    <submittedName>
        <fullName evidence="1">Uncharacterized protein</fullName>
    </submittedName>
</protein>
<sequence length="165" mass="18774">MVIITTLILCPIDVVITRLVLQRNYGGSRFKKFPQFRWPRRTVREPATMENTIPTTHQVGEKDIEMAVDEGEEVDIGTLRTPTTTTPIILSHPQSRKRPATEGPSTSERARQETSEDEEDAEDLQGPYERSRFNPLCEPYTGFLDCIRSIVREGVNAWRCIVRGG</sequence>
<dbReference type="EMBL" id="ML208264">
    <property type="protein sequence ID" value="TFK75178.1"/>
    <property type="molecule type" value="Genomic_DNA"/>
</dbReference>